<comment type="subunit">
    <text evidence="11">The RNAP catalytic core consists of 2 alpha, 1 beta, 1 beta' and 1 omega subunit. When a sigma factor is associated with the core the holoenzyme is formed, which can initiate transcription.</text>
</comment>
<comment type="caution">
    <text evidence="12">The sequence shown here is derived from an EMBL/GenBank/DDBJ whole genome shotgun (WGS) entry which is preliminary data.</text>
</comment>
<comment type="similarity">
    <text evidence="1 11">Belongs to the RNA polymerase subunit omega family.</text>
</comment>
<dbReference type="PANTHER" id="PTHR34476:SF1">
    <property type="entry name" value="DNA-DIRECTED RNA POLYMERASE SUBUNIT OMEGA"/>
    <property type="match status" value="1"/>
</dbReference>
<evidence type="ECO:0000256" key="11">
    <source>
        <dbReference type="HAMAP-Rule" id="MF_00366"/>
    </source>
</evidence>
<dbReference type="InterPro" id="IPR003716">
    <property type="entry name" value="DNA-dir_RNA_pol_omega"/>
</dbReference>
<dbReference type="GO" id="GO:0003899">
    <property type="term" value="F:DNA-directed RNA polymerase activity"/>
    <property type="evidence" value="ECO:0007669"/>
    <property type="project" value="UniProtKB-UniRule"/>
</dbReference>
<evidence type="ECO:0000256" key="7">
    <source>
        <dbReference type="ARBA" id="ARBA00023163"/>
    </source>
</evidence>
<dbReference type="Proteomes" id="UP000175679">
    <property type="component" value="Unassembled WGS sequence"/>
</dbReference>
<evidence type="ECO:0000256" key="6">
    <source>
        <dbReference type="ARBA" id="ARBA00022695"/>
    </source>
</evidence>
<protein>
    <recommendedName>
        <fullName evidence="3 11">DNA-directed RNA polymerase subunit omega</fullName>
        <shortName evidence="11">RNAP omega subunit</shortName>
        <ecNumber evidence="2 11">2.7.7.6</ecNumber>
    </recommendedName>
    <alternativeName>
        <fullName evidence="9 11">RNA polymerase omega subunit</fullName>
    </alternativeName>
    <alternativeName>
        <fullName evidence="8 11">Transcriptase subunit omega</fullName>
    </alternativeName>
</protein>
<evidence type="ECO:0000256" key="10">
    <source>
        <dbReference type="ARBA" id="ARBA00048552"/>
    </source>
</evidence>
<evidence type="ECO:0000313" key="12">
    <source>
        <dbReference type="EMBL" id="OEY86887.1"/>
    </source>
</evidence>
<dbReference type="PANTHER" id="PTHR34476">
    <property type="entry name" value="DNA-DIRECTED RNA POLYMERASE SUBUNIT OMEGA"/>
    <property type="match status" value="1"/>
</dbReference>
<dbReference type="AlphaFoldDB" id="A0A1E7QKG1"/>
<comment type="function">
    <text evidence="11">Promotes RNA polymerase assembly. Latches the N- and C-terminal regions of the beta' subunit thereby facilitating its interaction with the beta and alpha subunits.</text>
</comment>
<keyword evidence="6 11" id="KW-0548">Nucleotidyltransferase</keyword>
<dbReference type="Gene3D" id="3.90.940.10">
    <property type="match status" value="1"/>
</dbReference>
<dbReference type="OrthoDB" id="9796300at2"/>
<keyword evidence="4 11" id="KW-0240">DNA-directed RNA polymerase</keyword>
<evidence type="ECO:0000256" key="8">
    <source>
        <dbReference type="ARBA" id="ARBA00029924"/>
    </source>
</evidence>
<dbReference type="EMBL" id="MJMG01000001">
    <property type="protein sequence ID" value="OEY86887.1"/>
    <property type="molecule type" value="Genomic_DNA"/>
</dbReference>
<evidence type="ECO:0000256" key="5">
    <source>
        <dbReference type="ARBA" id="ARBA00022679"/>
    </source>
</evidence>
<comment type="catalytic activity">
    <reaction evidence="10 11">
        <text>RNA(n) + a ribonucleoside 5'-triphosphate = RNA(n+1) + diphosphate</text>
        <dbReference type="Rhea" id="RHEA:21248"/>
        <dbReference type="Rhea" id="RHEA-COMP:14527"/>
        <dbReference type="Rhea" id="RHEA-COMP:17342"/>
        <dbReference type="ChEBI" id="CHEBI:33019"/>
        <dbReference type="ChEBI" id="CHEBI:61557"/>
        <dbReference type="ChEBI" id="CHEBI:140395"/>
        <dbReference type="EC" id="2.7.7.6"/>
    </reaction>
</comment>
<organism evidence="12 13">
    <name type="scientific">Wolbachia pipientis</name>
    <dbReference type="NCBI Taxonomy" id="955"/>
    <lineage>
        <taxon>Bacteria</taxon>
        <taxon>Pseudomonadati</taxon>
        <taxon>Pseudomonadota</taxon>
        <taxon>Alphaproteobacteria</taxon>
        <taxon>Rickettsiales</taxon>
        <taxon>Anaplasmataceae</taxon>
        <taxon>Wolbachieae</taxon>
        <taxon>Wolbachia</taxon>
    </lineage>
</organism>
<sequence length="109" mass="12367">MTEFIVEKCIEQISNRFKLVLLASQRAHDLSIGSGQVARSKNHKSTIVALYEIADKKVSANDLFNLLVGRCKEYMQGNLGHYSHNEYKLEKLLQQSNFGAQPKTKNDII</sequence>
<dbReference type="InterPro" id="IPR006110">
    <property type="entry name" value="Pol_omega/Rpo6/RPB6"/>
</dbReference>
<keyword evidence="5 11" id="KW-0808">Transferase</keyword>
<keyword evidence="13" id="KW-1185">Reference proteome</keyword>
<evidence type="ECO:0000256" key="2">
    <source>
        <dbReference type="ARBA" id="ARBA00012418"/>
    </source>
</evidence>
<evidence type="ECO:0000313" key="13">
    <source>
        <dbReference type="Proteomes" id="UP000175679"/>
    </source>
</evidence>
<dbReference type="Pfam" id="PF01192">
    <property type="entry name" value="RNA_pol_Rpb6"/>
    <property type="match status" value="1"/>
</dbReference>
<dbReference type="SUPFAM" id="SSF63562">
    <property type="entry name" value="RPB6/omega subunit-like"/>
    <property type="match status" value="1"/>
</dbReference>
<dbReference type="NCBIfam" id="TIGR00690">
    <property type="entry name" value="rpoZ"/>
    <property type="match status" value="1"/>
</dbReference>
<keyword evidence="7 11" id="KW-0804">Transcription</keyword>
<dbReference type="HAMAP" id="MF_00366">
    <property type="entry name" value="RNApol_bact_RpoZ"/>
    <property type="match status" value="1"/>
</dbReference>
<evidence type="ECO:0000256" key="3">
    <source>
        <dbReference type="ARBA" id="ARBA00013725"/>
    </source>
</evidence>
<proteinExistence type="inferred from homology"/>
<evidence type="ECO:0000256" key="1">
    <source>
        <dbReference type="ARBA" id="ARBA00006711"/>
    </source>
</evidence>
<dbReference type="InterPro" id="IPR036161">
    <property type="entry name" value="RPB6/omega-like_sf"/>
</dbReference>
<evidence type="ECO:0000256" key="4">
    <source>
        <dbReference type="ARBA" id="ARBA00022478"/>
    </source>
</evidence>
<dbReference type="EC" id="2.7.7.6" evidence="2 11"/>
<name>A0A1E7QKG1_WOLPI</name>
<dbReference type="GO" id="GO:0003677">
    <property type="term" value="F:DNA binding"/>
    <property type="evidence" value="ECO:0007669"/>
    <property type="project" value="UniProtKB-UniRule"/>
</dbReference>
<dbReference type="RefSeq" id="WP_070064539.1">
    <property type="nucleotide sequence ID" value="NZ_MJMG01000001.1"/>
</dbReference>
<gene>
    <name evidence="11" type="primary">rpoZ</name>
    <name evidence="12" type="ORF">BIY23_00025</name>
</gene>
<dbReference type="GO" id="GO:0000428">
    <property type="term" value="C:DNA-directed RNA polymerase complex"/>
    <property type="evidence" value="ECO:0007669"/>
    <property type="project" value="UniProtKB-KW"/>
</dbReference>
<evidence type="ECO:0000256" key="9">
    <source>
        <dbReference type="ARBA" id="ARBA00030998"/>
    </source>
</evidence>
<dbReference type="SMART" id="SM01409">
    <property type="entry name" value="RNA_pol_Rpb6"/>
    <property type="match status" value="1"/>
</dbReference>
<accession>A0A1E7QKG1</accession>
<dbReference type="GO" id="GO:0006351">
    <property type="term" value="P:DNA-templated transcription"/>
    <property type="evidence" value="ECO:0007669"/>
    <property type="project" value="UniProtKB-UniRule"/>
</dbReference>
<reference evidence="12 13" key="1">
    <citation type="submission" date="2016-09" db="EMBL/GenBank/DDBJ databases">
        <title>Genomic evidence for plant-parasitic nematodes as the earliest Wolbachia hosts.</title>
        <authorList>
            <person name="Brown A.M."/>
            <person name="Wasala S.K."/>
            <person name="Howe D.K."/>
            <person name="Peetz A.B."/>
            <person name="Zasada I.A."/>
            <person name="Denver D.R."/>
        </authorList>
    </citation>
    <scope>NUCLEOTIDE SEQUENCE [LARGE SCALE GENOMIC DNA]</scope>
    <source>
        <strain evidence="13">wPpe</strain>
    </source>
</reference>